<dbReference type="HAMAP" id="MF_01062">
    <property type="entry name" value="PSRP"/>
    <property type="match status" value="1"/>
</dbReference>
<gene>
    <name evidence="6" type="primary">ydiA</name>
    <name evidence="6" type="ORF">BN1208_0848</name>
</gene>
<keyword evidence="7" id="KW-1185">Reference proteome</keyword>
<comment type="catalytic activity">
    <reaction evidence="5">
        <text>[pyruvate, water dikinase] + ADP = [pyruvate, water dikinase]-phosphate + AMP + H(+)</text>
        <dbReference type="Rhea" id="RHEA:46020"/>
        <dbReference type="Rhea" id="RHEA-COMP:11425"/>
        <dbReference type="Rhea" id="RHEA-COMP:11426"/>
        <dbReference type="ChEBI" id="CHEBI:15378"/>
        <dbReference type="ChEBI" id="CHEBI:43176"/>
        <dbReference type="ChEBI" id="CHEBI:68546"/>
        <dbReference type="ChEBI" id="CHEBI:456215"/>
        <dbReference type="ChEBI" id="CHEBI:456216"/>
        <dbReference type="EC" id="2.7.11.33"/>
    </reaction>
</comment>
<dbReference type="AlphaFoldDB" id="A0A0D6EWS7"/>
<sequence length="271" mass="30136">MSQQKRTAFFISDGTGITAGALGQLLAHFPETQFTQIRIPFTDSDAKVDDAQKRIVNARMENGQRPIVIMSIGNQKLRAELKEVDAYYIDLFDSFIEPLGVELQEEPLTRPGVAHSISGAIYSDRMEAINFALGHDDGMTHNGLNQANVILVGVSRSGKTPTSIYLAMQFGIKAANYPLTPEDFERKALPPILEGYIDKIFGLTIQADRLCSLRSERRPNSTYASLDNCRKEITDCENLMKRAGIPWADSTTRSVEELSAIILQKIRQPNT</sequence>
<evidence type="ECO:0000256" key="4">
    <source>
        <dbReference type="ARBA" id="ARBA00022777"/>
    </source>
</evidence>
<evidence type="ECO:0000256" key="3">
    <source>
        <dbReference type="ARBA" id="ARBA00022741"/>
    </source>
</evidence>
<evidence type="ECO:0000313" key="6">
    <source>
        <dbReference type="EMBL" id="CEZ19733.1"/>
    </source>
</evidence>
<protein>
    <recommendedName>
        <fullName evidence="5">Putative phosphoenolpyruvate synthase regulatory protein</fullName>
        <shortName evidence="5">PEP synthase regulatory protein</shortName>
        <shortName evidence="5">PSRP</shortName>
        <ecNumber evidence="5">2.7.11.33</ecNumber>
        <ecNumber evidence="5">2.7.4.28</ecNumber>
    </recommendedName>
    <alternativeName>
        <fullName evidence="5">Pyruvate, water dikinase regulatory protein</fullName>
    </alternativeName>
</protein>
<dbReference type="STRING" id="1581557.BN1208_0848"/>
<feature type="binding site" evidence="5">
    <location>
        <begin position="153"/>
        <end position="160"/>
    </location>
    <ligand>
        <name>ADP</name>
        <dbReference type="ChEBI" id="CHEBI:456216"/>
    </ligand>
</feature>
<accession>A0A0D6EWS7</accession>
<comment type="similarity">
    <text evidence="5">Belongs to the pyruvate, phosphate/water dikinase regulatory protein family. PSRP subfamily.</text>
</comment>
<keyword evidence="3 5" id="KW-0547">Nucleotide-binding</keyword>
<reference evidence="7" key="1">
    <citation type="submission" date="2014-12" db="EMBL/GenBank/DDBJ databases">
        <authorList>
            <person name="Salcher M.M."/>
        </authorList>
    </citation>
    <scope>NUCLEOTIDE SEQUENCE [LARGE SCALE GENOMIC DNA]</scope>
    <source>
        <strain evidence="7">MMS-10A-171</strain>
    </source>
</reference>
<dbReference type="InterPro" id="IPR026530">
    <property type="entry name" value="PSRP"/>
</dbReference>
<dbReference type="InterPro" id="IPR005177">
    <property type="entry name" value="Kinase-pyrophosphorylase"/>
</dbReference>
<dbReference type="NCBIfam" id="NF003742">
    <property type="entry name" value="PRK05339.1"/>
    <property type="match status" value="1"/>
</dbReference>
<dbReference type="EC" id="2.7.4.28" evidence="5"/>
<comment type="catalytic activity">
    <reaction evidence="5">
        <text>[pyruvate, water dikinase]-phosphate + phosphate + H(+) = [pyruvate, water dikinase] + diphosphate</text>
        <dbReference type="Rhea" id="RHEA:48580"/>
        <dbReference type="Rhea" id="RHEA-COMP:11425"/>
        <dbReference type="Rhea" id="RHEA-COMP:11426"/>
        <dbReference type="ChEBI" id="CHEBI:15378"/>
        <dbReference type="ChEBI" id="CHEBI:33019"/>
        <dbReference type="ChEBI" id="CHEBI:43176"/>
        <dbReference type="ChEBI" id="CHEBI:43474"/>
        <dbReference type="ChEBI" id="CHEBI:68546"/>
        <dbReference type="EC" id="2.7.4.28"/>
    </reaction>
</comment>
<dbReference type="GO" id="GO:0043531">
    <property type="term" value="F:ADP binding"/>
    <property type="evidence" value="ECO:0007669"/>
    <property type="project" value="UniProtKB-UniRule"/>
</dbReference>
<dbReference type="OrthoDB" id="9782201at2"/>
<proteinExistence type="inferred from homology"/>
<dbReference type="KEGG" id="mbat:BN1208_0848"/>
<dbReference type="GO" id="GO:0004674">
    <property type="term" value="F:protein serine/threonine kinase activity"/>
    <property type="evidence" value="ECO:0007669"/>
    <property type="project" value="UniProtKB-UniRule"/>
</dbReference>
<name>A0A0D6EWS7_9PROT</name>
<dbReference type="GO" id="GO:0016776">
    <property type="term" value="F:phosphotransferase activity, phosphate group as acceptor"/>
    <property type="evidence" value="ECO:0007669"/>
    <property type="project" value="UniProtKB-UniRule"/>
</dbReference>
<dbReference type="GO" id="GO:0005524">
    <property type="term" value="F:ATP binding"/>
    <property type="evidence" value="ECO:0007669"/>
    <property type="project" value="InterPro"/>
</dbReference>
<keyword evidence="2 5" id="KW-0808">Transferase</keyword>
<dbReference type="EMBL" id="LN827929">
    <property type="protein sequence ID" value="CEZ19733.1"/>
    <property type="molecule type" value="Genomic_DNA"/>
</dbReference>
<dbReference type="Pfam" id="PF03618">
    <property type="entry name" value="Kinase-PPPase"/>
    <property type="match status" value="1"/>
</dbReference>
<evidence type="ECO:0000313" key="7">
    <source>
        <dbReference type="Proteomes" id="UP000064007"/>
    </source>
</evidence>
<evidence type="ECO:0000256" key="1">
    <source>
        <dbReference type="ARBA" id="ARBA00022527"/>
    </source>
</evidence>
<comment type="function">
    <text evidence="5">Bifunctional serine/threonine kinase and phosphorylase involved in the regulation of the phosphoenolpyruvate synthase (PEPS) by catalyzing its phosphorylation/dephosphorylation.</text>
</comment>
<dbReference type="EC" id="2.7.11.33" evidence="5"/>
<evidence type="ECO:0000256" key="5">
    <source>
        <dbReference type="HAMAP-Rule" id="MF_01062"/>
    </source>
</evidence>
<keyword evidence="1 5" id="KW-0723">Serine/threonine-protein kinase</keyword>
<dbReference type="PANTHER" id="PTHR31756:SF3">
    <property type="entry name" value="PYRUVATE, PHOSPHATE DIKINASE REGULATORY PROTEIN 1, CHLOROPLASTIC"/>
    <property type="match status" value="1"/>
</dbReference>
<dbReference type="Proteomes" id="UP000064007">
    <property type="component" value="Chromosome 1"/>
</dbReference>
<evidence type="ECO:0000256" key="2">
    <source>
        <dbReference type="ARBA" id="ARBA00022679"/>
    </source>
</evidence>
<dbReference type="RefSeq" id="WP_046488200.1">
    <property type="nucleotide sequence ID" value="NZ_LN827929.1"/>
</dbReference>
<dbReference type="HOGENOM" id="CLU_046206_1_0_4"/>
<dbReference type="PANTHER" id="PTHR31756">
    <property type="entry name" value="PYRUVATE, PHOSPHATE DIKINASE REGULATORY PROTEIN 1, CHLOROPLASTIC"/>
    <property type="match status" value="1"/>
</dbReference>
<organism evidence="6 7">
    <name type="scientific">Candidatus Methylopumilus planktonicus</name>
    <dbReference type="NCBI Taxonomy" id="1581557"/>
    <lineage>
        <taxon>Bacteria</taxon>
        <taxon>Pseudomonadati</taxon>
        <taxon>Pseudomonadota</taxon>
        <taxon>Betaproteobacteria</taxon>
        <taxon>Nitrosomonadales</taxon>
        <taxon>Methylophilaceae</taxon>
        <taxon>Candidatus Methylopumilus</taxon>
    </lineage>
</organism>
<keyword evidence="4 5" id="KW-0418">Kinase</keyword>